<feature type="region of interest" description="Disordered" evidence="1">
    <location>
        <begin position="464"/>
        <end position="486"/>
    </location>
</feature>
<proteinExistence type="predicted"/>
<dbReference type="EMBL" id="BFEA01000027">
    <property type="protein sequence ID" value="GBG62259.1"/>
    <property type="molecule type" value="Genomic_DNA"/>
</dbReference>
<feature type="compositionally biased region" description="Acidic residues" evidence="1">
    <location>
        <begin position="1"/>
        <end position="13"/>
    </location>
</feature>
<feature type="compositionally biased region" description="Acidic residues" evidence="1">
    <location>
        <begin position="470"/>
        <end position="479"/>
    </location>
</feature>
<dbReference type="AlphaFoldDB" id="A0A388JWU1"/>
<name>A0A388JWU1_CHABU</name>
<feature type="region of interest" description="Disordered" evidence="1">
    <location>
        <begin position="1"/>
        <end position="53"/>
    </location>
</feature>
<evidence type="ECO:0000313" key="2">
    <source>
        <dbReference type="EMBL" id="GBG62259.1"/>
    </source>
</evidence>
<evidence type="ECO:0000313" key="3">
    <source>
        <dbReference type="Proteomes" id="UP000265515"/>
    </source>
</evidence>
<dbReference type="Gramene" id="GBG62259">
    <property type="protein sequence ID" value="GBG62259"/>
    <property type="gene ID" value="CBR_g29867"/>
</dbReference>
<reference evidence="2 3" key="1">
    <citation type="journal article" date="2018" name="Cell">
        <title>The Chara Genome: Secondary Complexity and Implications for Plant Terrestrialization.</title>
        <authorList>
            <person name="Nishiyama T."/>
            <person name="Sakayama H."/>
            <person name="Vries J.D."/>
            <person name="Buschmann H."/>
            <person name="Saint-Marcoux D."/>
            <person name="Ullrich K.K."/>
            <person name="Haas F.B."/>
            <person name="Vanderstraeten L."/>
            <person name="Becker D."/>
            <person name="Lang D."/>
            <person name="Vosolsobe S."/>
            <person name="Rombauts S."/>
            <person name="Wilhelmsson P.K.I."/>
            <person name="Janitza P."/>
            <person name="Kern R."/>
            <person name="Heyl A."/>
            <person name="Rumpler F."/>
            <person name="Villalobos L.I.A.C."/>
            <person name="Clay J.M."/>
            <person name="Skokan R."/>
            <person name="Toyoda A."/>
            <person name="Suzuki Y."/>
            <person name="Kagoshima H."/>
            <person name="Schijlen E."/>
            <person name="Tajeshwar N."/>
            <person name="Catarino B."/>
            <person name="Hetherington A.J."/>
            <person name="Saltykova A."/>
            <person name="Bonnot C."/>
            <person name="Breuninger H."/>
            <person name="Symeonidi A."/>
            <person name="Radhakrishnan G.V."/>
            <person name="Van Nieuwerburgh F."/>
            <person name="Deforce D."/>
            <person name="Chang C."/>
            <person name="Karol K.G."/>
            <person name="Hedrich R."/>
            <person name="Ulvskov P."/>
            <person name="Glockner G."/>
            <person name="Delwiche C.F."/>
            <person name="Petrasek J."/>
            <person name="Van de Peer Y."/>
            <person name="Friml J."/>
            <person name="Beilby M."/>
            <person name="Dolan L."/>
            <person name="Kohara Y."/>
            <person name="Sugano S."/>
            <person name="Fujiyama A."/>
            <person name="Delaux P.-M."/>
            <person name="Quint M."/>
            <person name="TheiBen G."/>
            <person name="Hagemann M."/>
            <person name="Harholt J."/>
            <person name="Dunand C."/>
            <person name="Zachgo S."/>
            <person name="Langdale J."/>
            <person name="Maumus F."/>
            <person name="Straeten D.V.D."/>
            <person name="Gould S.B."/>
            <person name="Rensing S.A."/>
        </authorList>
    </citation>
    <scope>NUCLEOTIDE SEQUENCE [LARGE SCALE GENOMIC DNA]</scope>
    <source>
        <strain evidence="2 3">S276</strain>
    </source>
</reference>
<dbReference type="Proteomes" id="UP000265515">
    <property type="component" value="Unassembled WGS sequence"/>
</dbReference>
<evidence type="ECO:0000256" key="1">
    <source>
        <dbReference type="SAM" id="MobiDB-lite"/>
    </source>
</evidence>
<protein>
    <submittedName>
        <fullName evidence="2">Uncharacterized protein</fullName>
    </submittedName>
</protein>
<accession>A0A388JWU1</accession>
<keyword evidence="3" id="KW-1185">Reference proteome</keyword>
<comment type="caution">
    <text evidence="2">The sequence shown here is derived from an EMBL/GenBank/DDBJ whole genome shotgun (WGS) entry which is preliminary data.</text>
</comment>
<organism evidence="2 3">
    <name type="scientific">Chara braunii</name>
    <name type="common">Braun's stonewort</name>
    <dbReference type="NCBI Taxonomy" id="69332"/>
    <lineage>
        <taxon>Eukaryota</taxon>
        <taxon>Viridiplantae</taxon>
        <taxon>Streptophyta</taxon>
        <taxon>Charophyceae</taxon>
        <taxon>Charales</taxon>
        <taxon>Characeae</taxon>
        <taxon>Chara</taxon>
    </lineage>
</organism>
<gene>
    <name evidence="2" type="ORF">CBR_g29867</name>
</gene>
<sequence length="486" mass="53110">MMHEDDDFEEEEEQPPKRKPRASSVGGIKINEGGDGTASARRGGGGVAGGHADFVDVERDVPRREIGGRVKEGAAAHESAQRVQMPSKRLNTLPVDVAGSSQVAVQGGALGSPSAVPRGGAVTVAGEAGEVPKAGDGGVVVEDDEALVHRLRGARAASHAMDAATKLWEDDTRFWNETQGSAIVKIIQEARAYLVALARGVQPPAIRRSISLPHNTIPQHKIEDESEFNAAKERALKVQTISLRAIHGWVFKSESRQSVYHLAYQYALNHSATHIARAMWSAEDWRALVSPMLFRTTLDVDMKLPLWFVGANIVDKHEDDECAAYQEACVQRLVWDFASAVGTTEAIDGGRVSYERLKAMAEAMRYLLAATMWIMRMAGDDPRSYYDAWVFVQLSAKTTLVASMNRQFDGRRHITQVMTDKLGRPPPTFAPPPVYILDWASKCRVTFSHDATLASLMEAKRLDWLGTGPPEDDDEDDDGADKGQGG</sequence>